<feature type="compositionally biased region" description="Polar residues" evidence="1">
    <location>
        <begin position="70"/>
        <end position="80"/>
    </location>
</feature>
<protein>
    <submittedName>
        <fullName evidence="2">Uu.00g083700.m01.CDS01</fullName>
    </submittedName>
</protein>
<accession>A0AAI8YH83</accession>
<evidence type="ECO:0000256" key="1">
    <source>
        <dbReference type="SAM" id="MobiDB-lite"/>
    </source>
</evidence>
<comment type="caution">
    <text evidence="2">The sequence shown here is derived from an EMBL/GenBank/DDBJ whole genome shotgun (WGS) entry which is preliminary data.</text>
</comment>
<proteinExistence type="predicted"/>
<dbReference type="EMBL" id="CAUWAG010000010">
    <property type="protein sequence ID" value="CAJ2507184.1"/>
    <property type="molecule type" value="Genomic_DNA"/>
</dbReference>
<organism evidence="2 3">
    <name type="scientific">Anthostomella pinea</name>
    <dbReference type="NCBI Taxonomy" id="933095"/>
    <lineage>
        <taxon>Eukaryota</taxon>
        <taxon>Fungi</taxon>
        <taxon>Dikarya</taxon>
        <taxon>Ascomycota</taxon>
        <taxon>Pezizomycotina</taxon>
        <taxon>Sordariomycetes</taxon>
        <taxon>Xylariomycetidae</taxon>
        <taxon>Xylariales</taxon>
        <taxon>Xylariaceae</taxon>
        <taxon>Anthostomella</taxon>
    </lineage>
</organism>
<gene>
    <name evidence="2" type="ORF">KHLLAP_LOCUS7652</name>
</gene>
<reference evidence="2" key="1">
    <citation type="submission" date="2023-10" db="EMBL/GenBank/DDBJ databases">
        <authorList>
            <person name="Hackl T."/>
        </authorList>
    </citation>
    <scope>NUCLEOTIDE SEQUENCE</scope>
</reference>
<dbReference type="AlphaFoldDB" id="A0AAI8YH83"/>
<dbReference type="Proteomes" id="UP001295740">
    <property type="component" value="Unassembled WGS sequence"/>
</dbReference>
<name>A0AAI8YH83_9PEZI</name>
<evidence type="ECO:0000313" key="3">
    <source>
        <dbReference type="Proteomes" id="UP001295740"/>
    </source>
</evidence>
<evidence type="ECO:0000313" key="2">
    <source>
        <dbReference type="EMBL" id="CAJ2507184.1"/>
    </source>
</evidence>
<keyword evidence="3" id="KW-1185">Reference proteome</keyword>
<sequence length="154" mass="16266">MASEKESEKPTGINQRDMEILFGALQCLKAPLQVDTDALAKKLNSKNRHVASTQLAAVKKEYNIGVPVSDSATTTPTGSPEGSAAGKGSPRNASTPRKRKAAAPTNGVMTGSPLKKSKIVDQDQDQDEDRYADRDATLLQLLKGADDGADEGEA</sequence>
<feature type="region of interest" description="Disordered" evidence="1">
    <location>
        <begin position="61"/>
        <end position="133"/>
    </location>
</feature>